<keyword evidence="3" id="KW-0964">Secreted</keyword>
<evidence type="ECO:0000256" key="3">
    <source>
        <dbReference type="ARBA" id="ARBA00022525"/>
    </source>
</evidence>
<evidence type="ECO:0000313" key="5">
    <source>
        <dbReference type="EMBL" id="ORY93646.1"/>
    </source>
</evidence>
<dbReference type="GeneID" id="33568027"/>
<keyword evidence="5" id="KW-0378">Hydrolase</keyword>
<dbReference type="InterPro" id="IPR027417">
    <property type="entry name" value="P-loop_NTPase"/>
</dbReference>
<dbReference type="InterPro" id="IPR045379">
    <property type="entry name" value="Crinkler_N"/>
</dbReference>
<evidence type="ECO:0000259" key="4">
    <source>
        <dbReference type="Pfam" id="PF20147"/>
    </source>
</evidence>
<comment type="caution">
    <text evidence="5">The sequence shown here is derived from an EMBL/GenBank/DDBJ whole genome shotgun (WGS) entry which is preliminary data.</text>
</comment>
<dbReference type="Pfam" id="PF20147">
    <property type="entry name" value="Crinkler"/>
    <property type="match status" value="1"/>
</dbReference>
<gene>
    <name evidence="5" type="ORF">BCR41DRAFT_365729</name>
</gene>
<dbReference type="Proteomes" id="UP000193648">
    <property type="component" value="Unassembled WGS sequence"/>
</dbReference>
<sequence>MTQKIKLFCILDGDSSAFEVQLDADDSIAALKKAIKKEKEPEFDYIPADKLNLFHVSVPDEGATINLANIESKELLTRATSKISKIFGTSPLPEETINVIIQRPLEDPSTSTSNSEKKRRADDLLSPVLKKKRWTVNGAIRFIDIKSVYYVDTAKHDVNRRILNAVTNHELAMLIGARASGKTTRLNGLITQLTESGYRCFIVSFEEVINDESDFWRIFGKALRRNYKVDDITTQADFLDAFGRTKFKDEKIVILVDEFDLLFNASDEIRNQCLQAFRAIRQNNHLYAIDSIVVCGTFSLQDLSSTNQRVSPFNISEIHRNPYFTLDQTQQLFNDYAKDEMIKIDDEIIRDLHSKSNGHPGMICLCGRSIHEDLRSKVNDSTNCLDYDTWQVFSTHNQNERMFSYHTFRRMVDSLLSESATDAVNLLRTDFIGYLGDISITDMEQQRLADFLTAEGVLIRLDGSNYRMASAFIDSFVRRYIIPSKYPNAPSESPPKEGQEELLNILETMKIALRFFDKNLIMQAGSRSYKRSGKTVKAMGRYNASVPRESVYGTELMRVLTNWLNKTKKYEIIGQWHLRELEDHKYSDIVIKKAGEPTVVIELLATGSQSSIKDHISKTSTYKRLLSAEEAWVVHFTCEDDYFKHPYWQTDAELDQGVNLVHFWHDGDFNTVRMSARRKDSSGNTQRIENELLTV</sequence>
<evidence type="ECO:0000313" key="6">
    <source>
        <dbReference type="Proteomes" id="UP000193648"/>
    </source>
</evidence>
<dbReference type="GO" id="GO:0005576">
    <property type="term" value="C:extracellular region"/>
    <property type="evidence" value="ECO:0007669"/>
    <property type="project" value="UniProtKB-SubCell"/>
</dbReference>
<organism evidence="5 6">
    <name type="scientific">Lobosporangium transversale</name>
    <dbReference type="NCBI Taxonomy" id="64571"/>
    <lineage>
        <taxon>Eukaryota</taxon>
        <taxon>Fungi</taxon>
        <taxon>Fungi incertae sedis</taxon>
        <taxon>Mucoromycota</taxon>
        <taxon>Mortierellomycotina</taxon>
        <taxon>Mortierellomycetes</taxon>
        <taxon>Mortierellales</taxon>
        <taxon>Mortierellaceae</taxon>
        <taxon>Lobosporangium</taxon>
    </lineage>
</organism>
<dbReference type="SUPFAM" id="SSF52540">
    <property type="entry name" value="P-loop containing nucleoside triphosphate hydrolases"/>
    <property type="match status" value="1"/>
</dbReference>
<accession>A0A1Y2G4W1</accession>
<evidence type="ECO:0000256" key="1">
    <source>
        <dbReference type="ARBA" id="ARBA00004340"/>
    </source>
</evidence>
<feature type="domain" description="Crinkler effector protein N-terminal" evidence="4">
    <location>
        <begin position="5"/>
        <end position="102"/>
    </location>
</feature>
<proteinExistence type="predicted"/>
<dbReference type="OrthoDB" id="5596319at2759"/>
<dbReference type="InParanoid" id="A0A1Y2G4W1"/>
<dbReference type="Gene3D" id="3.40.50.300">
    <property type="entry name" value="P-loop containing nucleotide triphosphate hydrolases"/>
    <property type="match status" value="1"/>
</dbReference>
<dbReference type="GO" id="GO:0016787">
    <property type="term" value="F:hydrolase activity"/>
    <property type="evidence" value="ECO:0007669"/>
    <property type="project" value="UniProtKB-KW"/>
</dbReference>
<reference evidence="5 6" key="1">
    <citation type="submission" date="2016-07" db="EMBL/GenBank/DDBJ databases">
        <title>Pervasive Adenine N6-methylation of Active Genes in Fungi.</title>
        <authorList>
            <consortium name="DOE Joint Genome Institute"/>
            <person name="Mondo S.J."/>
            <person name="Dannebaum R.O."/>
            <person name="Kuo R.C."/>
            <person name="Labutti K."/>
            <person name="Haridas S."/>
            <person name="Kuo A."/>
            <person name="Salamov A."/>
            <person name="Ahrendt S.R."/>
            <person name="Lipzen A."/>
            <person name="Sullivan W."/>
            <person name="Andreopoulos W.B."/>
            <person name="Clum A."/>
            <person name="Lindquist E."/>
            <person name="Daum C."/>
            <person name="Ramamoorthy G.K."/>
            <person name="Gryganskyi A."/>
            <person name="Culley D."/>
            <person name="Magnuson J.K."/>
            <person name="James T.Y."/>
            <person name="O'Malley M.A."/>
            <person name="Stajich J.E."/>
            <person name="Spatafora J.W."/>
            <person name="Visel A."/>
            <person name="Grigoriev I.V."/>
        </authorList>
    </citation>
    <scope>NUCLEOTIDE SEQUENCE [LARGE SCALE GENOMIC DNA]</scope>
    <source>
        <strain evidence="5 6">NRRL 3116</strain>
    </source>
</reference>
<name>A0A1Y2G4W1_9FUNG</name>
<comment type="subcellular location">
    <subcellularLocation>
        <location evidence="1">Host cell</location>
    </subcellularLocation>
    <subcellularLocation>
        <location evidence="2">Secreted</location>
    </subcellularLocation>
</comment>
<evidence type="ECO:0000256" key="2">
    <source>
        <dbReference type="ARBA" id="ARBA00004613"/>
    </source>
</evidence>
<keyword evidence="6" id="KW-1185">Reference proteome</keyword>
<dbReference type="STRING" id="64571.A0A1Y2G4W1"/>
<dbReference type="EMBL" id="MCFF01000097">
    <property type="protein sequence ID" value="ORY93646.1"/>
    <property type="molecule type" value="Genomic_DNA"/>
</dbReference>
<protein>
    <submittedName>
        <fullName evidence="5">p-loop containing nucleoside triphosphate hydrolase protein</fullName>
    </submittedName>
</protein>
<dbReference type="AlphaFoldDB" id="A0A1Y2G4W1"/>
<dbReference type="RefSeq" id="XP_021875141.1">
    <property type="nucleotide sequence ID" value="XM_022026184.1"/>
</dbReference>
<dbReference type="GO" id="GO:0043657">
    <property type="term" value="C:host cell"/>
    <property type="evidence" value="ECO:0007669"/>
    <property type="project" value="UniProtKB-SubCell"/>
</dbReference>